<organism evidence="2 3">
    <name type="scientific">Pseudomonas syringae pv. cilantro</name>
    <dbReference type="NCBI Taxonomy" id="81035"/>
    <lineage>
        <taxon>Bacteria</taxon>
        <taxon>Pseudomonadati</taxon>
        <taxon>Pseudomonadota</taxon>
        <taxon>Gammaproteobacteria</taxon>
        <taxon>Pseudomonadales</taxon>
        <taxon>Pseudomonadaceae</taxon>
        <taxon>Pseudomonas</taxon>
        <taxon>Pseudomonas syringae</taxon>
    </lineage>
</organism>
<feature type="transmembrane region" description="Helical" evidence="1">
    <location>
        <begin position="39"/>
        <end position="60"/>
    </location>
</feature>
<reference evidence="2 3" key="1">
    <citation type="submission" date="2015-07" db="EMBL/GenBank/DDBJ databases">
        <authorList>
            <person name="Noorani M."/>
        </authorList>
    </citation>
    <scope>NUCLEOTIDE SEQUENCE [LARGE SCALE GENOMIC DNA]</scope>
    <source>
        <strain evidence="2 3">0788_9</strain>
    </source>
</reference>
<dbReference type="Proteomes" id="UP000037891">
    <property type="component" value="Unassembled WGS sequence"/>
</dbReference>
<keyword evidence="1" id="KW-1133">Transmembrane helix</keyword>
<name>A0A0N0GGH3_PSESX</name>
<sequence length="317" mass="35273">MGAFGIIAATLELADIWGDLTKARTSEEKIAMEIKTASVLMMGAGIAAQFIAGLSPSITLTTFVMGSWFSVALLLTGAVYLLTTMALNYFKRDSIGWWLRKCCWSKSIEYRYPTNAEGLREEKLALLTIQLSPQVYVKSTTRDETYYFGRDTPRNIPVQYGAGVQILLPSAVRGESVHFNVISSKRSWGVLPVGKIDSPIHEPFLDRGQFKKIDHFGKLANQPARSAQEDFTFPLMPPAGEDVVWETWVPLEKDATYLELQIWYSNQLVTSEQQDIGYLFQLELNTNGDIVADGLSTTELDVKVSSRLGAPTLEIAE</sequence>
<evidence type="ECO:0000313" key="3">
    <source>
        <dbReference type="Proteomes" id="UP000037891"/>
    </source>
</evidence>
<comment type="caution">
    <text evidence="2">The sequence shown here is derived from an EMBL/GenBank/DDBJ whole genome shotgun (WGS) entry which is preliminary data.</text>
</comment>
<feature type="transmembrane region" description="Helical" evidence="1">
    <location>
        <begin position="66"/>
        <end position="90"/>
    </location>
</feature>
<evidence type="ECO:0000256" key="1">
    <source>
        <dbReference type="SAM" id="Phobius"/>
    </source>
</evidence>
<keyword evidence="1" id="KW-0472">Membrane</keyword>
<dbReference type="PATRIC" id="fig|81035.3.peg.2256"/>
<accession>A0A0N0GGH3</accession>
<proteinExistence type="predicted"/>
<gene>
    <name evidence="2" type="ORF">ABJ99_2096</name>
</gene>
<dbReference type="AlphaFoldDB" id="A0A0N0GGH3"/>
<dbReference type="EMBL" id="LGLN01000033">
    <property type="protein sequence ID" value="KPC33238.1"/>
    <property type="molecule type" value="Genomic_DNA"/>
</dbReference>
<reference evidence="2 3" key="2">
    <citation type="submission" date="2015-10" db="EMBL/GenBank/DDBJ databases">
        <title>Comparative genomics and high-throughput reverse genetic screens identify a new phytobacterial MAMP and an Arabidopsis receptor required for immune elicitation.</title>
        <authorList>
            <person name="Mott G.A."/>
            <person name="Thakur S."/>
            <person name="Wang P.W."/>
            <person name="Desveaux D."/>
            <person name="Guttman D.S."/>
        </authorList>
    </citation>
    <scope>NUCLEOTIDE SEQUENCE [LARGE SCALE GENOMIC DNA]</scope>
    <source>
        <strain evidence="2 3">0788_9</strain>
    </source>
</reference>
<keyword evidence="1" id="KW-0812">Transmembrane</keyword>
<protein>
    <submittedName>
        <fullName evidence="2">Uncharacterized protein</fullName>
    </submittedName>
</protein>
<evidence type="ECO:0000313" key="2">
    <source>
        <dbReference type="EMBL" id="KPC33238.1"/>
    </source>
</evidence>